<dbReference type="EMBL" id="CAJVPP010004000">
    <property type="protein sequence ID" value="CAG8641746.1"/>
    <property type="molecule type" value="Genomic_DNA"/>
</dbReference>
<accession>A0A9N9DNJ2</accession>
<protein>
    <submittedName>
        <fullName evidence="2">4194_t:CDS:1</fullName>
    </submittedName>
</protein>
<dbReference type="AlphaFoldDB" id="A0A9N9DNJ2"/>
<feature type="region of interest" description="Disordered" evidence="1">
    <location>
        <begin position="50"/>
        <end position="72"/>
    </location>
</feature>
<evidence type="ECO:0000313" key="3">
    <source>
        <dbReference type="Proteomes" id="UP000789375"/>
    </source>
</evidence>
<keyword evidence="3" id="KW-1185">Reference proteome</keyword>
<organism evidence="2 3">
    <name type="scientific">Funneliformis mosseae</name>
    <name type="common">Endomycorrhizal fungus</name>
    <name type="synonym">Glomus mosseae</name>
    <dbReference type="NCBI Taxonomy" id="27381"/>
    <lineage>
        <taxon>Eukaryota</taxon>
        <taxon>Fungi</taxon>
        <taxon>Fungi incertae sedis</taxon>
        <taxon>Mucoromycota</taxon>
        <taxon>Glomeromycotina</taxon>
        <taxon>Glomeromycetes</taxon>
        <taxon>Glomerales</taxon>
        <taxon>Glomeraceae</taxon>
        <taxon>Funneliformis</taxon>
    </lineage>
</organism>
<proteinExistence type="predicted"/>
<dbReference type="Proteomes" id="UP000789375">
    <property type="component" value="Unassembled WGS sequence"/>
</dbReference>
<reference evidence="2" key="1">
    <citation type="submission" date="2021-06" db="EMBL/GenBank/DDBJ databases">
        <authorList>
            <person name="Kallberg Y."/>
            <person name="Tangrot J."/>
            <person name="Rosling A."/>
        </authorList>
    </citation>
    <scope>NUCLEOTIDE SEQUENCE</scope>
    <source>
        <strain evidence="2">87-6 pot B 2015</strain>
    </source>
</reference>
<comment type="caution">
    <text evidence="2">The sequence shown here is derived from an EMBL/GenBank/DDBJ whole genome shotgun (WGS) entry which is preliminary data.</text>
</comment>
<evidence type="ECO:0000256" key="1">
    <source>
        <dbReference type="SAM" id="MobiDB-lite"/>
    </source>
</evidence>
<name>A0A9N9DNJ2_FUNMO</name>
<evidence type="ECO:0000313" key="2">
    <source>
        <dbReference type="EMBL" id="CAG8641746.1"/>
    </source>
</evidence>
<sequence length="72" mass="8433">MSRLNVRFFIFAHYRRLKTDVGPFGIDGLSFTNLDFKDFLDQFALKPKIQNSEKDHEGPTSLEQPYEPIILE</sequence>
<gene>
    <name evidence="2" type="ORF">FMOSSE_LOCUS11025</name>
</gene>